<sequence>DLLRDPHGGPAQRAAPRPPPVPGRQRALLPGLRRVGRADLRRPRGHPPRHPRLRLPGLGGGAPGRGEGARPARDPVPVVAPAHRAGLRRIPLRHPPRARRAPGAAGPAELRPRHDRSAGDAGRVPGPPAPVSGRM</sequence>
<gene>
    <name evidence="2" type="ORF">AVDCRST_MAG66-1363</name>
</gene>
<dbReference type="AlphaFoldDB" id="A0A6J4NYS5"/>
<proteinExistence type="predicted"/>
<feature type="compositionally biased region" description="Low complexity" evidence="1">
    <location>
        <begin position="75"/>
        <end position="84"/>
    </location>
</feature>
<feature type="region of interest" description="Disordered" evidence="1">
    <location>
        <begin position="1"/>
        <end position="135"/>
    </location>
</feature>
<feature type="compositionally biased region" description="Gly residues" evidence="1">
    <location>
        <begin position="57"/>
        <end position="66"/>
    </location>
</feature>
<protein>
    <submittedName>
        <fullName evidence="2">Uncharacterized protein</fullName>
    </submittedName>
</protein>
<feature type="non-terminal residue" evidence="2">
    <location>
        <position position="135"/>
    </location>
</feature>
<feature type="compositionally biased region" description="Basic residues" evidence="1">
    <location>
        <begin position="43"/>
        <end position="53"/>
    </location>
</feature>
<reference evidence="2" key="1">
    <citation type="submission" date="2020-02" db="EMBL/GenBank/DDBJ databases">
        <authorList>
            <person name="Meier V. D."/>
        </authorList>
    </citation>
    <scope>NUCLEOTIDE SEQUENCE</scope>
    <source>
        <strain evidence="2">AVDCRST_MAG66</strain>
    </source>
</reference>
<dbReference type="EMBL" id="CADCUS010000194">
    <property type="protein sequence ID" value="CAA9399107.1"/>
    <property type="molecule type" value="Genomic_DNA"/>
</dbReference>
<organism evidence="2">
    <name type="scientific">uncultured Pseudonocardia sp</name>
    <dbReference type="NCBI Taxonomy" id="211455"/>
    <lineage>
        <taxon>Bacteria</taxon>
        <taxon>Bacillati</taxon>
        <taxon>Actinomycetota</taxon>
        <taxon>Actinomycetes</taxon>
        <taxon>Pseudonocardiales</taxon>
        <taxon>Pseudonocardiaceae</taxon>
        <taxon>Pseudonocardia</taxon>
        <taxon>environmental samples</taxon>
    </lineage>
</organism>
<evidence type="ECO:0000256" key="1">
    <source>
        <dbReference type="SAM" id="MobiDB-lite"/>
    </source>
</evidence>
<feature type="compositionally biased region" description="Pro residues" evidence="1">
    <location>
        <begin position="125"/>
        <end position="135"/>
    </location>
</feature>
<feature type="non-terminal residue" evidence="2">
    <location>
        <position position="1"/>
    </location>
</feature>
<accession>A0A6J4NYS5</accession>
<name>A0A6J4NYS5_9PSEU</name>
<feature type="compositionally biased region" description="Basic residues" evidence="1">
    <location>
        <begin position="85"/>
        <end position="100"/>
    </location>
</feature>
<evidence type="ECO:0000313" key="2">
    <source>
        <dbReference type="EMBL" id="CAA9399107.1"/>
    </source>
</evidence>